<name>A0A5C1I699_9SPHI</name>
<dbReference type="RefSeq" id="WP_112574824.1">
    <property type="nucleotide sequence ID" value="NZ_CP043450.1"/>
</dbReference>
<reference evidence="1" key="1">
    <citation type="submission" date="2019-08" db="EMBL/GenBank/DDBJ databases">
        <title>Comparative genome analysis confer to the adaptation heavy metal polluted environment.</title>
        <authorList>
            <person name="Li Y."/>
        </authorList>
    </citation>
    <scope>NUCLEOTIDE SEQUENCE [LARGE SCALE GENOMIC DNA]</scope>
    <source>
        <strain evidence="1">P1</strain>
    </source>
</reference>
<dbReference type="Gene3D" id="3.40.50.10400">
    <property type="entry name" value="Hypothetical protein PA1492"/>
    <property type="match status" value="1"/>
</dbReference>
<dbReference type="InterPro" id="IPR025518">
    <property type="entry name" value="DUF4406"/>
</dbReference>
<dbReference type="KEGG" id="mrub:DEO27_026735"/>
<protein>
    <submittedName>
        <fullName evidence="1">DUF4406 domain-containing protein</fullName>
    </submittedName>
</protein>
<dbReference type="Proteomes" id="UP000251402">
    <property type="component" value="Chromosome"/>
</dbReference>
<dbReference type="AlphaFoldDB" id="A0A5C1I699"/>
<dbReference type="Pfam" id="PF14359">
    <property type="entry name" value="DUF4406"/>
    <property type="match status" value="1"/>
</dbReference>
<gene>
    <name evidence="1" type="ORF">DEO27_026735</name>
</gene>
<evidence type="ECO:0000313" key="2">
    <source>
        <dbReference type="Proteomes" id="UP000251402"/>
    </source>
</evidence>
<accession>A0A5C1I699</accession>
<dbReference type="OrthoDB" id="1149194at2"/>
<sequence>MSKQEYFNKPSITAKEWQQRRCSHMYTPWEHKEEILHDRDRYERVCVYCDHVQDYIGRLAPEGYIEPKALPVPASEAAQFQNKIDFLVQLASIIVTQRGSRQVVYIAGKVTGLAEHTVKHKFSKMKNELQGRGFIVLNPCDFIPFDCDWQIAMRMASTLLMMADCIYMLPCWGDSKGAKMEFEMAAAFGINVISE</sequence>
<dbReference type="EMBL" id="CP043450">
    <property type="protein sequence ID" value="QEM13453.1"/>
    <property type="molecule type" value="Genomic_DNA"/>
</dbReference>
<proteinExistence type="predicted"/>
<dbReference type="SUPFAM" id="SSF52309">
    <property type="entry name" value="N-(deoxy)ribosyltransferase-like"/>
    <property type="match status" value="1"/>
</dbReference>
<organism evidence="1 2">
    <name type="scientific">Mucilaginibacter rubeus</name>
    <dbReference type="NCBI Taxonomy" id="2027860"/>
    <lineage>
        <taxon>Bacteria</taxon>
        <taxon>Pseudomonadati</taxon>
        <taxon>Bacteroidota</taxon>
        <taxon>Sphingobacteriia</taxon>
        <taxon>Sphingobacteriales</taxon>
        <taxon>Sphingobacteriaceae</taxon>
        <taxon>Mucilaginibacter</taxon>
    </lineage>
</organism>
<evidence type="ECO:0000313" key="1">
    <source>
        <dbReference type="EMBL" id="QEM13453.1"/>
    </source>
</evidence>
<keyword evidence="2" id="KW-1185">Reference proteome</keyword>